<sequence length="332" mass="37737">MSSVILDDIQLLRESKSYIDSLYAILTAAGRFQGPKYMLSGLTGMAFKLSVHERLLAMSVTAYGQWIEVHKPAVKNLGLLSVADAGRTRHPTFRWYQQEAVIAVKQSLDLGLGAIYWIPEFGVIHGYDDADQVFYVQDGRHAESQVVLYDNFGLNFTPFWYYEIFGDDVEITHEEMVLESLRIAIDDWHTPYRTFPDTSIASGKLAYTYLREGLQGGTYDEGGARYIFDAYAVSRTEIRDYLIDVEGCWPELLEARGCYEELSRMIPDMTGCIQMKQGTEQIDSDRVGELVHLLGVAEALEDQAIHYFQAISSRYPDLRRSTPPRWGAHSPR</sequence>
<protein>
    <submittedName>
        <fullName evidence="1">Uncharacterized protein</fullName>
    </submittedName>
</protein>
<dbReference type="Proteomes" id="UP001500340">
    <property type="component" value="Unassembled WGS sequence"/>
</dbReference>
<evidence type="ECO:0000313" key="1">
    <source>
        <dbReference type="EMBL" id="GAA0381141.1"/>
    </source>
</evidence>
<comment type="caution">
    <text evidence="1">The sequence shown here is derived from an EMBL/GenBank/DDBJ whole genome shotgun (WGS) entry which is preliminary data.</text>
</comment>
<gene>
    <name evidence="1" type="ORF">GCM10008933_10380</name>
</gene>
<evidence type="ECO:0000313" key="2">
    <source>
        <dbReference type="Proteomes" id="UP001500340"/>
    </source>
</evidence>
<dbReference type="EMBL" id="BAAACX010000006">
    <property type="protein sequence ID" value="GAA0381141.1"/>
    <property type="molecule type" value="Genomic_DNA"/>
</dbReference>
<accession>A0ABN0Y2P8</accession>
<reference evidence="1 2" key="1">
    <citation type="journal article" date="2019" name="Int. J. Syst. Evol. Microbiol.">
        <title>The Global Catalogue of Microorganisms (GCM) 10K type strain sequencing project: providing services to taxonomists for standard genome sequencing and annotation.</title>
        <authorList>
            <consortium name="The Broad Institute Genomics Platform"/>
            <consortium name="The Broad Institute Genome Sequencing Center for Infectious Disease"/>
            <person name="Wu L."/>
            <person name="Ma J."/>
        </authorList>
    </citation>
    <scope>NUCLEOTIDE SEQUENCE [LARGE SCALE GENOMIC DNA]</scope>
    <source>
        <strain evidence="1 2">JCM 12774</strain>
    </source>
</reference>
<proteinExistence type="predicted"/>
<organism evidence="1 2">
    <name type="scientific">Paenibacillus motobuensis</name>
    <dbReference type="NCBI Taxonomy" id="295324"/>
    <lineage>
        <taxon>Bacteria</taxon>
        <taxon>Bacillati</taxon>
        <taxon>Bacillota</taxon>
        <taxon>Bacilli</taxon>
        <taxon>Bacillales</taxon>
        <taxon>Paenibacillaceae</taxon>
        <taxon>Paenibacillus</taxon>
    </lineage>
</organism>
<keyword evidence="2" id="KW-1185">Reference proteome</keyword>
<dbReference type="RefSeq" id="WP_343858305.1">
    <property type="nucleotide sequence ID" value="NZ_BAAACX010000006.1"/>
</dbReference>
<name>A0ABN0Y2P8_9BACL</name>